<evidence type="ECO:0000313" key="1">
    <source>
        <dbReference type="EMBL" id="GEU70057.1"/>
    </source>
</evidence>
<reference evidence="1" key="1">
    <citation type="journal article" date="2019" name="Sci. Rep.">
        <title>Draft genome of Tanacetum cinerariifolium, the natural source of mosquito coil.</title>
        <authorList>
            <person name="Yamashiro T."/>
            <person name="Shiraishi A."/>
            <person name="Satake H."/>
            <person name="Nakayama K."/>
        </authorList>
    </citation>
    <scope>NUCLEOTIDE SEQUENCE</scope>
</reference>
<name>A0A6L2M9Y6_TANCI</name>
<proteinExistence type="predicted"/>
<sequence length="192" mass="22725">MRIDELHNFSNDTLNDVRTALDDHLKEIQMQYLPHTIWRRSDKDRAAAMIQSIDKQLKTRRIMRSLEKFDCDGIHKRPTMYLNLWSYKAVRHRYLNLMIQPEPEGSTQRYPLVSVEVLRKIHTLAGNHVKEILLKLNLPDHMLILTDSQVTPTKHRRMTKLYSFPRFIANCFNEGYLKIEVKVIVSSCLKHS</sequence>
<dbReference type="EMBL" id="BKCJ010006047">
    <property type="protein sequence ID" value="GEU70057.1"/>
    <property type="molecule type" value="Genomic_DNA"/>
</dbReference>
<comment type="caution">
    <text evidence="1">The sequence shown here is derived from an EMBL/GenBank/DDBJ whole genome shotgun (WGS) entry which is preliminary data.</text>
</comment>
<dbReference type="AlphaFoldDB" id="A0A6L2M9Y6"/>
<accession>A0A6L2M9Y6</accession>
<gene>
    <name evidence="1" type="ORF">Tci_042035</name>
</gene>
<organism evidence="1">
    <name type="scientific">Tanacetum cinerariifolium</name>
    <name type="common">Dalmatian daisy</name>
    <name type="synonym">Chrysanthemum cinerariifolium</name>
    <dbReference type="NCBI Taxonomy" id="118510"/>
    <lineage>
        <taxon>Eukaryota</taxon>
        <taxon>Viridiplantae</taxon>
        <taxon>Streptophyta</taxon>
        <taxon>Embryophyta</taxon>
        <taxon>Tracheophyta</taxon>
        <taxon>Spermatophyta</taxon>
        <taxon>Magnoliopsida</taxon>
        <taxon>eudicotyledons</taxon>
        <taxon>Gunneridae</taxon>
        <taxon>Pentapetalae</taxon>
        <taxon>asterids</taxon>
        <taxon>campanulids</taxon>
        <taxon>Asterales</taxon>
        <taxon>Asteraceae</taxon>
        <taxon>Asteroideae</taxon>
        <taxon>Anthemideae</taxon>
        <taxon>Anthemidinae</taxon>
        <taxon>Tanacetum</taxon>
    </lineage>
</organism>
<protein>
    <submittedName>
        <fullName evidence="1">Uncharacterized protein</fullName>
    </submittedName>
</protein>